<organism evidence="1 2">
    <name type="scientific">Macaca fascicularis</name>
    <name type="common">Crab-eating macaque</name>
    <name type="synonym">Cynomolgus monkey</name>
    <dbReference type="NCBI Taxonomy" id="9541"/>
    <lineage>
        <taxon>Eukaryota</taxon>
        <taxon>Metazoa</taxon>
        <taxon>Chordata</taxon>
        <taxon>Craniata</taxon>
        <taxon>Vertebrata</taxon>
        <taxon>Euteleostomi</taxon>
        <taxon>Mammalia</taxon>
        <taxon>Eutheria</taxon>
        <taxon>Euarchontoglires</taxon>
        <taxon>Primates</taxon>
        <taxon>Haplorrhini</taxon>
        <taxon>Catarrhini</taxon>
        <taxon>Cercopithecidae</taxon>
        <taxon>Cercopithecinae</taxon>
        <taxon>Macaca</taxon>
    </lineage>
</organism>
<dbReference type="Proteomes" id="UP000233100">
    <property type="component" value="Chromosome 5"/>
</dbReference>
<dbReference type="Ensembl" id="ENSMFAT00000007102.2">
    <property type="protein sequence ID" value="ENSMFAP00000032878.2"/>
    <property type="gene ID" value="ENSMFAG00000002991.2"/>
</dbReference>
<reference evidence="1" key="3">
    <citation type="submission" date="2025-09" db="UniProtKB">
        <authorList>
            <consortium name="Ensembl"/>
        </authorList>
    </citation>
    <scope>IDENTIFICATION</scope>
</reference>
<reference evidence="1" key="2">
    <citation type="submission" date="2025-08" db="UniProtKB">
        <authorList>
            <consortium name="Ensembl"/>
        </authorList>
    </citation>
    <scope>IDENTIFICATION</scope>
</reference>
<dbReference type="VEuPathDB" id="HostDB:ENSMFAG00000002991"/>
<name>G7P588_MACFA</name>
<dbReference type="STRING" id="9541.ENSMFAP00000032878"/>
<sequence>CPVIPSSPFPSWHYIRFDKRCHSNPGLVPTPLPRPSPPSISVLLLSPTPLHLLFPPFQKKSLWREKFLAKSAGQAKPPFVTPSSRQPLLLTWGFRVSEHSSPGPARWACWLPLSHPGWTAACAGPTGSGGVEPRWTTPSLHKGAGSEAALAPGTMRTPGPLPVLLLLLAGIPAARPTPPTCYSRMRALSQEITRDFQLLQSSEPSEPCVRYLPRLYLDIHNYCVLDKLRDFVASPQCWKVAQVDSLKDRARKLYTIMNSFCRRDLVFLLDDCNALEYPIPVTTVLPDHQR</sequence>
<dbReference type="GO" id="GO:0045944">
    <property type="term" value="P:positive regulation of transcription by RNA polymerase II"/>
    <property type="evidence" value="ECO:0007669"/>
    <property type="project" value="TreeGrafter"/>
</dbReference>
<protein>
    <recommendedName>
        <fullName evidence="3">Cytokine like 1</fullName>
    </recommendedName>
</protein>
<evidence type="ECO:0000313" key="1">
    <source>
        <dbReference type="Ensembl" id="ENSMFAP00000032878.2"/>
    </source>
</evidence>
<dbReference type="InterPro" id="IPR029253">
    <property type="entry name" value="CYTL1"/>
</dbReference>
<dbReference type="AlphaFoldDB" id="G7P588"/>
<dbReference type="PANTHER" id="PTHR15974">
    <property type="entry name" value="CYTOKINE-LIKE PROTEIN 1"/>
    <property type="match status" value="1"/>
</dbReference>
<dbReference type="Pfam" id="PF15153">
    <property type="entry name" value="CYTL1"/>
    <property type="match status" value="1"/>
</dbReference>
<accession>G7P588</accession>
<dbReference type="eggNOG" id="ENOG502S2F0">
    <property type="taxonomic scope" value="Eukaryota"/>
</dbReference>
<dbReference type="PANTHER" id="PTHR15974:SF0">
    <property type="entry name" value="CYTOKINE-LIKE PROTEIN 1"/>
    <property type="match status" value="1"/>
</dbReference>
<keyword evidence="2" id="KW-1185">Reference proteome</keyword>
<dbReference type="Bgee" id="ENSMFAG00000002991">
    <property type="expression patterns" value="Expressed in thymus and 1 other cell type or tissue"/>
</dbReference>
<dbReference type="GeneTree" id="ENSGT00390000016221"/>
<evidence type="ECO:0008006" key="3">
    <source>
        <dbReference type="Google" id="ProtNLM"/>
    </source>
</evidence>
<proteinExistence type="predicted"/>
<reference evidence="1 2" key="1">
    <citation type="submission" date="2013-03" db="EMBL/GenBank/DDBJ databases">
        <authorList>
            <person name="Warren W."/>
            <person name="Wilson R.K."/>
        </authorList>
    </citation>
    <scope>NUCLEOTIDE SEQUENCE</scope>
</reference>
<evidence type="ECO:0000313" key="2">
    <source>
        <dbReference type="Proteomes" id="UP000233100"/>
    </source>
</evidence>